<dbReference type="AlphaFoldDB" id="A0A6U0E2N2"/>
<evidence type="ECO:0000256" key="1">
    <source>
        <dbReference type="SAM" id="MobiDB-lite"/>
    </source>
</evidence>
<organism evidence="3">
    <name type="scientific">Ostreococcus mediterraneus</name>
    <dbReference type="NCBI Taxonomy" id="1486918"/>
    <lineage>
        <taxon>Eukaryota</taxon>
        <taxon>Viridiplantae</taxon>
        <taxon>Chlorophyta</taxon>
        <taxon>Mamiellophyceae</taxon>
        <taxon>Mamiellales</taxon>
        <taxon>Bathycoccaceae</taxon>
        <taxon>Ostreococcus</taxon>
    </lineage>
</organism>
<feature type="region of interest" description="Disordered" evidence="1">
    <location>
        <begin position="135"/>
        <end position="162"/>
    </location>
</feature>
<reference evidence="3" key="1">
    <citation type="submission" date="2021-01" db="EMBL/GenBank/DDBJ databases">
        <authorList>
            <person name="Corre E."/>
            <person name="Pelletier E."/>
            <person name="Niang G."/>
            <person name="Scheremetjew M."/>
            <person name="Finn R."/>
            <person name="Kale V."/>
            <person name="Holt S."/>
            <person name="Cochrane G."/>
            <person name="Meng A."/>
            <person name="Brown T."/>
            <person name="Cohen L."/>
        </authorList>
    </citation>
    <scope>NUCLEOTIDE SEQUENCE</scope>
    <source>
        <strain evidence="3">Clade-D-RCC2572</strain>
    </source>
</reference>
<accession>A0A6U0E2N2</accession>
<protein>
    <submittedName>
        <fullName evidence="3">Uncharacterized protein</fullName>
    </submittedName>
</protein>
<gene>
    <name evidence="3" type="ORF">OMED0929_LOCUS2639</name>
</gene>
<sequence>MNAIDQQRVANTQRGYLMAILFFFLFFSANDFTPAKTRRNANTGIAGVNKASAETSRRRDEVRDKVIIDLSESNAALEVENRKLRASLIGMREALRKRAGDDDIKNFDLAYNLTHLLGVATSATPQLEGRDIVSARHNPDGDQDVAENDIPSVSKARKVLRT</sequence>
<dbReference type="EMBL" id="HBEW01003215">
    <property type="protein sequence ID" value="CAD8580136.1"/>
    <property type="molecule type" value="Transcribed_RNA"/>
</dbReference>
<proteinExistence type="predicted"/>
<evidence type="ECO:0000313" key="3">
    <source>
        <dbReference type="EMBL" id="CAD8580136.1"/>
    </source>
</evidence>
<keyword evidence="2" id="KW-1133">Transmembrane helix</keyword>
<evidence type="ECO:0000256" key="2">
    <source>
        <dbReference type="SAM" id="Phobius"/>
    </source>
</evidence>
<keyword evidence="2" id="KW-0812">Transmembrane</keyword>
<name>A0A6U0E2N2_9CHLO</name>
<keyword evidence="2" id="KW-0472">Membrane</keyword>
<feature type="transmembrane region" description="Helical" evidence="2">
    <location>
        <begin position="15"/>
        <end position="33"/>
    </location>
</feature>